<keyword evidence="4" id="KW-1185">Reference proteome</keyword>
<dbReference type="GO" id="GO:0005576">
    <property type="term" value="C:extracellular region"/>
    <property type="evidence" value="ECO:0007669"/>
    <property type="project" value="InterPro"/>
</dbReference>
<keyword evidence="2" id="KW-0732">Signal</keyword>
<accession>A0A4U6R5D5</accession>
<evidence type="ECO:0000256" key="2">
    <source>
        <dbReference type="SAM" id="SignalP"/>
    </source>
</evidence>
<sequence length="182" mass="20426">MDNRLERYLKWTAVMVFTAISTVISAAPCDPEKNTWVPSRYYPPGSAVFHKGQWYESRQLNEGKTPGADFEWKKLAPAPDCRQGEDRAHADNMQKDDPQQSRAQGQDQQEPVVDARNKTRQACDETGPWSFGASYTVGQVAIHEGQAYRAIRPSNGQMPGMSQPPHWQPVDHPCRNEPASGD</sequence>
<evidence type="ECO:0000256" key="1">
    <source>
        <dbReference type="SAM" id="MobiDB-lite"/>
    </source>
</evidence>
<comment type="caution">
    <text evidence="3">The sequence shown here is derived from an EMBL/GenBank/DDBJ whole genome shotgun (WGS) entry which is preliminary data.</text>
</comment>
<dbReference type="Gene3D" id="2.10.10.20">
    <property type="entry name" value="Carbohydrate-binding module superfamily 5/12"/>
    <property type="match status" value="2"/>
</dbReference>
<evidence type="ECO:0000313" key="4">
    <source>
        <dbReference type="Proteomes" id="UP000308488"/>
    </source>
</evidence>
<dbReference type="GO" id="GO:0005975">
    <property type="term" value="P:carbohydrate metabolic process"/>
    <property type="evidence" value="ECO:0007669"/>
    <property type="project" value="InterPro"/>
</dbReference>
<dbReference type="SUPFAM" id="SSF51055">
    <property type="entry name" value="Carbohydrate binding domain"/>
    <property type="match status" value="1"/>
</dbReference>
<dbReference type="GO" id="GO:0030246">
    <property type="term" value="F:carbohydrate binding"/>
    <property type="evidence" value="ECO:0007669"/>
    <property type="project" value="InterPro"/>
</dbReference>
<feature type="compositionally biased region" description="Basic and acidic residues" evidence="1">
    <location>
        <begin position="113"/>
        <end position="123"/>
    </location>
</feature>
<feature type="compositionally biased region" description="Basic and acidic residues" evidence="1">
    <location>
        <begin position="82"/>
        <end position="99"/>
    </location>
</feature>
<feature type="region of interest" description="Disordered" evidence="1">
    <location>
        <begin position="75"/>
        <end position="125"/>
    </location>
</feature>
<dbReference type="EMBL" id="SZYH01000001">
    <property type="protein sequence ID" value="TKV68773.1"/>
    <property type="molecule type" value="Genomic_DNA"/>
</dbReference>
<dbReference type="GO" id="GO:0004553">
    <property type="term" value="F:hydrolase activity, hydrolyzing O-glycosyl compounds"/>
    <property type="evidence" value="ECO:0007669"/>
    <property type="project" value="InterPro"/>
</dbReference>
<evidence type="ECO:0000313" key="3">
    <source>
        <dbReference type="EMBL" id="TKV68773.1"/>
    </source>
</evidence>
<proteinExistence type="predicted"/>
<name>A0A4U6R5D5_9GAMM</name>
<reference evidence="3 4" key="1">
    <citation type="submission" date="2019-05" db="EMBL/GenBank/DDBJ databases">
        <title>Marinobacter panjinensis sp. nov., a moderately halophilic bacterium isolated from sea tidal flat environment.</title>
        <authorList>
            <person name="Yang W."/>
            <person name="An M."/>
            <person name="He W."/>
            <person name="Luo X."/>
            <person name="Zhu L."/>
            <person name="Chen G."/>
            <person name="Zhang Y."/>
            <person name="Wang Y."/>
        </authorList>
    </citation>
    <scope>NUCLEOTIDE SEQUENCE [LARGE SCALE GENOMIC DNA]</scope>
    <source>
        <strain evidence="3 4">PJ-16</strain>
    </source>
</reference>
<feature type="chain" id="PRO_5020236981" evidence="2">
    <location>
        <begin position="27"/>
        <end position="182"/>
    </location>
</feature>
<dbReference type="InterPro" id="IPR036573">
    <property type="entry name" value="CBM_sf_5/12"/>
</dbReference>
<feature type="region of interest" description="Disordered" evidence="1">
    <location>
        <begin position="149"/>
        <end position="182"/>
    </location>
</feature>
<gene>
    <name evidence="3" type="ORF">FDP08_12075</name>
</gene>
<protein>
    <submittedName>
        <fullName evidence="3">Carbohydrate-binding protein</fullName>
    </submittedName>
</protein>
<organism evidence="3 4">
    <name type="scientific">Marinobacter panjinensis</name>
    <dbReference type="NCBI Taxonomy" id="2576384"/>
    <lineage>
        <taxon>Bacteria</taxon>
        <taxon>Pseudomonadati</taxon>
        <taxon>Pseudomonadota</taxon>
        <taxon>Gammaproteobacteria</taxon>
        <taxon>Pseudomonadales</taxon>
        <taxon>Marinobacteraceae</taxon>
        <taxon>Marinobacter</taxon>
    </lineage>
</organism>
<dbReference type="OrthoDB" id="6367814at2"/>
<dbReference type="Proteomes" id="UP000308488">
    <property type="component" value="Unassembled WGS sequence"/>
</dbReference>
<feature type="signal peptide" evidence="2">
    <location>
        <begin position="1"/>
        <end position="26"/>
    </location>
</feature>
<feature type="compositionally biased region" description="Polar residues" evidence="1">
    <location>
        <begin position="100"/>
        <end position="109"/>
    </location>
</feature>
<dbReference type="AlphaFoldDB" id="A0A4U6R5D5"/>